<evidence type="ECO:0000313" key="1">
    <source>
        <dbReference type="EMBL" id="HIH09271.1"/>
    </source>
</evidence>
<dbReference type="GO" id="GO:0004799">
    <property type="term" value="F:thymidylate synthase activity"/>
    <property type="evidence" value="ECO:0007669"/>
    <property type="project" value="TreeGrafter"/>
</dbReference>
<dbReference type="PANTHER" id="PTHR34934:SF1">
    <property type="entry name" value="FLAVIN-DEPENDENT THYMIDYLATE SYNTHASE"/>
    <property type="match status" value="1"/>
</dbReference>
<organism evidence="1 2">
    <name type="scientific">Candidatus Iainarchaeum sp</name>
    <dbReference type="NCBI Taxonomy" id="3101447"/>
    <lineage>
        <taxon>Archaea</taxon>
        <taxon>Candidatus Iainarchaeota</taxon>
        <taxon>Candidatus Iainarchaeia</taxon>
        <taxon>Candidatus Iainarchaeales</taxon>
        <taxon>Candidatus Iainarchaeaceae</taxon>
        <taxon>Candidatus Iainarchaeum</taxon>
    </lineage>
</organism>
<dbReference type="InterPro" id="IPR036098">
    <property type="entry name" value="Thymidylate_synthase_ThyX_sf"/>
</dbReference>
<comment type="caution">
    <text evidence="1">The sequence shown here is derived from an EMBL/GenBank/DDBJ whole genome shotgun (WGS) entry which is preliminary data.</text>
</comment>
<accession>A0A7J4IUS9</accession>
<dbReference type="SUPFAM" id="SSF69796">
    <property type="entry name" value="Thymidylate synthase-complementing protein Thy1"/>
    <property type="match status" value="2"/>
</dbReference>
<sequence>MDQFTDDEKALLSPFFSNMDRQIFALTNLPQVVCGALFSRYSRSSKSLRRLLLDEFIKDEKSGFSEIVSFAQGSGHDSIVATQRAEEFYDRVLVGYGDDSVAELGGAHIACEGVSNIASKVLEDSRIGISPLEKSTRYVYFDEKINGKYQYYNEKDIMNSRHADIYIETCDSLFDSYAKLIGPTRKWLTQKYPKGEESERAYNSTIRAKACDILRGFLPASTITNVGLYGNGRSFEYLITKMYASELEEVRSIAAGMHEELMKVIPSFVKRAKGKYGDPTIRFISETRKGMEGICQKEFGGIKPLAGKEVVLTGYDRDAEEKIVAASLYPFTTISMGQVREIVQKMDSGEKGRIIDEYLSRRENRRHRPMRGFEHAYYEFDLLANYAAYRDLHRHRMLTQQRQLLSANLGFDIPAELGEIGIEREFSEKMNMAQGTYQSIAKDMKAQAQYAVPFAYKIRWSAYLNARELYHLVELRSTIQGHRDYRKVALRMLDEVRKVHPTIVKHMKFADYREFEGLERLEAEKRIDSRIEEMKRKYGDK</sequence>
<dbReference type="Gene3D" id="3.30.1360.170">
    <property type="match status" value="2"/>
</dbReference>
<dbReference type="GO" id="GO:0050660">
    <property type="term" value="F:flavin adenine dinucleotide binding"/>
    <property type="evidence" value="ECO:0007669"/>
    <property type="project" value="InterPro"/>
</dbReference>
<dbReference type="EMBL" id="DUGC01000025">
    <property type="protein sequence ID" value="HIH09271.1"/>
    <property type="molecule type" value="Genomic_DNA"/>
</dbReference>
<name>A0A7J4IUS9_9ARCH</name>
<dbReference type="PROSITE" id="PS51331">
    <property type="entry name" value="THYX"/>
    <property type="match status" value="2"/>
</dbReference>
<dbReference type="CDD" id="cd20175">
    <property type="entry name" value="ThyX"/>
    <property type="match status" value="1"/>
</dbReference>
<dbReference type="InterPro" id="IPR003669">
    <property type="entry name" value="Thymidylate_synthase_ThyX"/>
</dbReference>
<dbReference type="Pfam" id="PF02511">
    <property type="entry name" value="Thy1"/>
    <property type="match status" value="2"/>
</dbReference>
<dbReference type="GO" id="GO:0070402">
    <property type="term" value="F:NADPH binding"/>
    <property type="evidence" value="ECO:0007669"/>
    <property type="project" value="TreeGrafter"/>
</dbReference>
<dbReference type="Proteomes" id="UP000565078">
    <property type="component" value="Unassembled WGS sequence"/>
</dbReference>
<proteinExistence type="predicted"/>
<dbReference type="GO" id="GO:0006231">
    <property type="term" value="P:dTMP biosynthetic process"/>
    <property type="evidence" value="ECO:0007669"/>
    <property type="project" value="InterPro"/>
</dbReference>
<dbReference type="PANTHER" id="PTHR34934">
    <property type="entry name" value="FLAVIN-DEPENDENT THYMIDYLATE SYNTHASE"/>
    <property type="match status" value="1"/>
</dbReference>
<protein>
    <submittedName>
        <fullName evidence="1">Thymidylate synthase</fullName>
    </submittedName>
</protein>
<evidence type="ECO:0000313" key="2">
    <source>
        <dbReference type="Proteomes" id="UP000565078"/>
    </source>
</evidence>
<gene>
    <name evidence="1" type="ORF">HA254_01230</name>
</gene>
<dbReference type="AlphaFoldDB" id="A0A7J4IUS9"/>
<dbReference type="GO" id="GO:0050797">
    <property type="term" value="F:thymidylate synthase (FAD) activity"/>
    <property type="evidence" value="ECO:0007669"/>
    <property type="project" value="InterPro"/>
</dbReference>
<reference evidence="2" key="1">
    <citation type="journal article" date="2020" name="bioRxiv">
        <title>A rank-normalized archaeal taxonomy based on genome phylogeny resolves widespread incomplete and uneven classifications.</title>
        <authorList>
            <person name="Rinke C."/>
            <person name="Chuvochina M."/>
            <person name="Mussig A.J."/>
            <person name="Chaumeil P.-A."/>
            <person name="Waite D.W."/>
            <person name="Whitman W.B."/>
            <person name="Parks D.H."/>
            <person name="Hugenholtz P."/>
        </authorList>
    </citation>
    <scope>NUCLEOTIDE SEQUENCE [LARGE SCALE GENOMIC DNA]</scope>
</reference>